<evidence type="ECO:0000313" key="2">
    <source>
        <dbReference type="WBParaSite" id="RSKR_0000862200.1"/>
    </source>
</evidence>
<name>A0AC35U7H6_9BILA</name>
<sequence length="1403" mass="159422">MNYYSRSPQLGQNQLNSVPPSPKGFGSRSGSAISLPGRGNIPPHIYNQQQTNSMRRRGGSREMPSSNSPTYSVEHLASFAVGRTFNLQNASDGIRKLKQMESNAAIWAQPMILRLTPNLVVIEDENGDLVEKFAMDLVCEPSAHQSNDPQDMYNNILLFIVKQDRSIRNGNPTEMHIFQCTKVSAEDVANDMIMYLQGHYDKVKSGRRDTNYAFTSNYAPLPNTTAAPPSHLGGANRDMSYHQNRGIQSNMGISSNIHQDDTMFADDNTDYYELDVTTLNHCFDDIERFVARLQSAALARQEIDNQNVRMKGARSSSKSRFGQNQAELQNGILRLRAQFPQLHEFHDVLQKFKLSFNLLAKLKNQIHSPNAPELLHFLFTPLTVILDASKWGLQRTIAEQVVSPLIVREARELLRNCLTSKEQDIWMSLGNAWRVSPEDWSLPLPPPYKPVFGDGFAPYGRPTTADQHASRLYSSGTAMSATSTPMPIHRGVSAPPLKSSGSHNSAYYGAQQRTVQQPMYGQNLMPSSRAASREHSMDNVIEIERMKLEQERLRFEQDKIRERERRLREEEERLRNKEERIRQEEREMKEMYEKGSVASDGQRRSFVSPIQATNGGMSKRSSSEYKMEPGQQGRTNQQPPTSNRNSNITQGQRNSGSYSTSGEISPRQLEFAEELLEKGAKIVQITHDRLTGHEKELTVSKGEYLEVMNDQKNWWQCRNANGKIGFVPKTILMPVKLTSPSAEHSPHINTKDVGQYKANKMAENRYGGVDGSKVYSKSLELEFLEQLKQTLNKSGGKKINLKRDNVQSVPYSLTNESNETELRSWLINKGFSQQIIRLFSKCDGKKVFALDKEVFQKYCGIEGDKLHSFLLVEKARSGYKPYTSRELEMLLQFRRLKTDQDDEAVGEEPRTLPPKPKINYQTFYDPRRAPALSESASEIYQENASVYSCRALSMESGIDNNSASSDEEPRLMTILRYLLIQLIFCAFVLTQETSTATACVDSDTKCTIWASQGECQANSIWMMSNCRKSCSNCGNRGWELRTYLAQTYTNETTNSTRNVHVESLRLNHVEMDEAKQVVKVFGRMVFSWNDSKVAWNKDQWGVSWLNFYWLQIFTPQLIQINGLSNSPGTITSKVLAANYTGQVYMWTDFNFAVPFNFVYEEYPNDYQRICYKFDDKRYFSVRFSVSPELASKQRAELGEVHVAGWTIEDLSVTDSKYVVSVLGDWKKDPFDIETNNCQLCIGMRRNAVYYTTEILIPALVTTVMTICAVLFQLSHTQVSLLAFSMVSQILSMMLINSRLPSYTSSVPEILKYAGFNLCATGFLFVLSLVLRKIAFSTSRVPPPHQLTLLCDTLDRFIPINQSNKENEGSNEGEYSKIAHTLNLFVFVIITLIYVFVIAVVFIF</sequence>
<proteinExistence type="predicted"/>
<accession>A0AC35U7H6</accession>
<evidence type="ECO:0000313" key="1">
    <source>
        <dbReference type="Proteomes" id="UP000095286"/>
    </source>
</evidence>
<dbReference type="WBParaSite" id="RSKR_0000862200.1">
    <property type="protein sequence ID" value="RSKR_0000862200.1"/>
    <property type="gene ID" value="RSKR_0000862200"/>
</dbReference>
<reference evidence="2" key="1">
    <citation type="submission" date="2016-11" db="UniProtKB">
        <authorList>
            <consortium name="WormBaseParasite"/>
        </authorList>
    </citation>
    <scope>IDENTIFICATION</scope>
    <source>
        <strain evidence="2">KR3021</strain>
    </source>
</reference>
<protein>
    <submittedName>
        <fullName evidence="2">SH3 domain-containing protein</fullName>
    </submittedName>
</protein>
<dbReference type="Proteomes" id="UP000095286">
    <property type="component" value="Unplaced"/>
</dbReference>
<organism evidence="1 2">
    <name type="scientific">Rhabditophanes sp. KR3021</name>
    <dbReference type="NCBI Taxonomy" id="114890"/>
    <lineage>
        <taxon>Eukaryota</taxon>
        <taxon>Metazoa</taxon>
        <taxon>Ecdysozoa</taxon>
        <taxon>Nematoda</taxon>
        <taxon>Chromadorea</taxon>
        <taxon>Rhabditida</taxon>
        <taxon>Tylenchina</taxon>
        <taxon>Panagrolaimomorpha</taxon>
        <taxon>Strongyloidoidea</taxon>
        <taxon>Alloionematidae</taxon>
        <taxon>Rhabditophanes</taxon>
    </lineage>
</organism>